<evidence type="ECO:0000256" key="7">
    <source>
        <dbReference type="ARBA" id="ARBA00037281"/>
    </source>
</evidence>
<evidence type="ECO:0000313" key="14">
    <source>
        <dbReference type="Proteomes" id="UP000001544"/>
    </source>
</evidence>
<feature type="domain" description="Glycosyltransferase 2-like" evidence="12">
    <location>
        <begin position="45"/>
        <end position="217"/>
    </location>
</feature>
<dbReference type="Pfam" id="PF00535">
    <property type="entry name" value="Glycos_transf_2"/>
    <property type="match status" value="1"/>
</dbReference>
<feature type="transmembrane region" description="Helical" evidence="11">
    <location>
        <begin position="280"/>
        <end position="301"/>
    </location>
</feature>
<evidence type="ECO:0000313" key="13">
    <source>
        <dbReference type="EMBL" id="ADC51749.1"/>
    </source>
</evidence>
<keyword evidence="11" id="KW-1133">Transmembrane helix</keyword>
<comment type="pathway">
    <text evidence="8">Carotenoid biosynthesis; staphyloxanthin biosynthesis; staphyloxanthin from farnesyl diphosphate: step 4/5.</text>
</comment>
<evidence type="ECO:0000256" key="1">
    <source>
        <dbReference type="ARBA" id="ARBA00004236"/>
    </source>
</evidence>
<evidence type="ECO:0000256" key="5">
    <source>
        <dbReference type="ARBA" id="ARBA00022746"/>
    </source>
</evidence>
<dbReference type="InterPro" id="IPR001173">
    <property type="entry name" value="Glyco_trans_2-like"/>
</dbReference>
<evidence type="ECO:0000256" key="10">
    <source>
        <dbReference type="ARBA" id="ARBA00040345"/>
    </source>
</evidence>
<dbReference type="Gene3D" id="3.90.550.10">
    <property type="entry name" value="Spore Coat Polysaccharide Biosynthesis Protein SpsA, Chain A"/>
    <property type="match status" value="1"/>
</dbReference>
<comment type="subcellular location">
    <subcellularLocation>
        <location evidence="1">Cell membrane</location>
    </subcellularLocation>
</comment>
<dbReference type="GO" id="GO:0016757">
    <property type="term" value="F:glycosyltransferase activity"/>
    <property type="evidence" value="ECO:0007669"/>
    <property type="project" value="UniProtKB-KW"/>
</dbReference>
<dbReference type="RefSeq" id="WP_012959111.1">
    <property type="nucleotide sequence ID" value="NC_013791.2"/>
</dbReference>
<keyword evidence="2" id="KW-1003">Cell membrane</keyword>
<organism evidence="13 14">
    <name type="scientific">Alkalihalophilus pseudofirmus (strain ATCC BAA-2126 / JCM 17055 / OF4)</name>
    <name type="common">Bacillus pseudofirmus</name>
    <dbReference type="NCBI Taxonomy" id="398511"/>
    <lineage>
        <taxon>Bacteria</taxon>
        <taxon>Bacillati</taxon>
        <taxon>Bacillota</taxon>
        <taxon>Bacilli</taxon>
        <taxon>Bacillales</taxon>
        <taxon>Bacillaceae</taxon>
        <taxon>Alkalihalophilus</taxon>
    </lineage>
</organism>
<evidence type="ECO:0000259" key="12">
    <source>
        <dbReference type="Pfam" id="PF00535"/>
    </source>
</evidence>
<keyword evidence="4 13" id="KW-0808">Transferase</keyword>
<keyword evidence="5" id="KW-0125">Carotenoid biosynthesis</keyword>
<protein>
    <recommendedName>
        <fullName evidence="10">4,4'-diaponeurosporenoate glycosyltransferase</fullName>
    </recommendedName>
</protein>
<dbReference type="STRING" id="398511.BpOF4_18540"/>
<evidence type="ECO:0000256" key="11">
    <source>
        <dbReference type="SAM" id="Phobius"/>
    </source>
</evidence>
<accession>D3FSB4</accession>
<dbReference type="GO" id="GO:0005886">
    <property type="term" value="C:plasma membrane"/>
    <property type="evidence" value="ECO:0007669"/>
    <property type="project" value="UniProtKB-SubCell"/>
</dbReference>
<dbReference type="Proteomes" id="UP000001544">
    <property type="component" value="Chromosome"/>
</dbReference>
<dbReference type="AlphaFoldDB" id="D3FSB4"/>
<dbReference type="CDD" id="cd00761">
    <property type="entry name" value="Glyco_tranf_GTA_type"/>
    <property type="match status" value="1"/>
</dbReference>
<gene>
    <name evidence="13" type="ordered locus">BpOF4_18540</name>
</gene>
<comment type="similarity">
    <text evidence="9">Belongs to the glycosyltransferase 2 family. CrtQ subfamily.</text>
</comment>
<evidence type="ECO:0000256" key="2">
    <source>
        <dbReference type="ARBA" id="ARBA00022475"/>
    </source>
</evidence>
<keyword evidence="11" id="KW-0812">Transmembrane</keyword>
<keyword evidence="14" id="KW-1185">Reference proteome</keyword>
<dbReference type="HOGENOM" id="CLU_038143_0_0_9"/>
<evidence type="ECO:0000256" key="4">
    <source>
        <dbReference type="ARBA" id="ARBA00022679"/>
    </source>
</evidence>
<evidence type="ECO:0000256" key="9">
    <source>
        <dbReference type="ARBA" id="ARBA00038120"/>
    </source>
</evidence>
<dbReference type="PANTHER" id="PTHR43646">
    <property type="entry name" value="GLYCOSYLTRANSFERASE"/>
    <property type="match status" value="1"/>
</dbReference>
<dbReference type="PANTHER" id="PTHR43646:SF2">
    <property type="entry name" value="GLYCOSYLTRANSFERASE 2-LIKE DOMAIN-CONTAINING PROTEIN"/>
    <property type="match status" value="1"/>
</dbReference>
<dbReference type="CAZy" id="GT2">
    <property type="family name" value="Glycosyltransferase Family 2"/>
</dbReference>
<dbReference type="SUPFAM" id="SSF53448">
    <property type="entry name" value="Nucleotide-diphospho-sugar transferases"/>
    <property type="match status" value="1"/>
</dbReference>
<sequence length="381" mass="43341">MIMWLLLFTCLFWLIILIDAAIGMRKIDRLEDVSVEMLDDAPLISIIIAARNEETGISASLYSQLKQSYPALEWIVVNDRSTDLTREHIESIRKTDARITPIHIKDLPQGWLGKNHALYQGYKKAKGDYLLFTDADIIYQPDTIEKAMNYVKKNDIDHLTLAPNMNVKRFWPKAFISFFLFGFSFFKRPWMANVDASKSAIGIGAFNLVSKEAYESIGGHQAIKERPDDDLMLGVLLKQKGYKQRMVTALNHLEVEWYATLKEAFVGLEKNTLAGLYYRYSMVALAVSGVFITHVLPFLTLFSNSELVRMLSILSIVLIAGVYMQTVHKMTKGALKSLPVLPVTALLFIYCIARAAFLTAYRGGIVWRGTFYSIKELRQKN</sequence>
<feature type="transmembrane region" description="Helical" evidence="11">
    <location>
        <begin position="307"/>
        <end position="326"/>
    </location>
</feature>
<name>D3FSB4_ALKPO</name>
<comment type="function">
    <text evidence="7">Catalyzes the glycosylation of 4,4'-diaponeurosporenoate, i.e. the esterification of glucose at the C1'' position with the carboxyl group of 4,4'-diaponeurosporenic acid, to form glycosyl-4,4'-diaponeurosporenoate. This is a step in the biosynthesis of staphyloxanthin, an orange pigment present in most staphylococci strains.</text>
</comment>
<evidence type="ECO:0000256" key="8">
    <source>
        <dbReference type="ARBA" id="ARBA00037904"/>
    </source>
</evidence>
<feature type="transmembrane region" description="Helical" evidence="11">
    <location>
        <begin position="338"/>
        <end position="361"/>
    </location>
</feature>
<dbReference type="GO" id="GO:0016117">
    <property type="term" value="P:carotenoid biosynthetic process"/>
    <property type="evidence" value="ECO:0007669"/>
    <property type="project" value="UniProtKB-KW"/>
</dbReference>
<evidence type="ECO:0000256" key="6">
    <source>
        <dbReference type="ARBA" id="ARBA00023136"/>
    </source>
</evidence>
<proteinExistence type="inferred from homology"/>
<dbReference type="InterPro" id="IPR029044">
    <property type="entry name" value="Nucleotide-diphossugar_trans"/>
</dbReference>
<evidence type="ECO:0000256" key="3">
    <source>
        <dbReference type="ARBA" id="ARBA00022676"/>
    </source>
</evidence>
<dbReference type="EMBL" id="CP001878">
    <property type="protein sequence ID" value="ADC51749.1"/>
    <property type="molecule type" value="Genomic_DNA"/>
</dbReference>
<keyword evidence="6 11" id="KW-0472">Membrane</keyword>
<reference evidence="13 14" key="1">
    <citation type="journal article" date="2011" name="Environ. Microbiol.">
        <title>Genome of alkaliphilic Bacillus pseudofirmus OF4 reveals adaptations that support the ability to grow in an external pH range from 7.5 to 11.4.</title>
        <authorList>
            <person name="Janto B."/>
            <person name="Ahmed A."/>
            <person name="Ito M."/>
            <person name="Liu J."/>
            <person name="Hicks D.B."/>
            <person name="Pagni S."/>
            <person name="Fackelmayer O.J."/>
            <person name="Smith T.A."/>
            <person name="Earl J."/>
            <person name="Elbourne L.D."/>
            <person name="Hassan K."/>
            <person name="Paulsen I.T."/>
            <person name="Kolsto A.B."/>
            <person name="Tourasse N.J."/>
            <person name="Ehrlich G.D."/>
            <person name="Boissy R."/>
            <person name="Ivey D.M."/>
            <person name="Li G."/>
            <person name="Xue Y."/>
            <person name="Ma Y."/>
            <person name="Hu F.Z."/>
            <person name="Krulwich T.A."/>
        </authorList>
    </citation>
    <scope>NUCLEOTIDE SEQUENCE [LARGE SCALE GENOMIC DNA]</scope>
    <source>
        <strain evidence="14">ATCC BAA-2126 / JCM 17055 / OF4</strain>
    </source>
</reference>
<dbReference type="KEGG" id="bpf:BpOF4_18540"/>
<dbReference type="eggNOG" id="COG1215">
    <property type="taxonomic scope" value="Bacteria"/>
</dbReference>
<keyword evidence="3" id="KW-0328">Glycosyltransferase</keyword>